<feature type="non-terminal residue" evidence="3">
    <location>
        <position position="1"/>
    </location>
</feature>
<dbReference type="EMBL" id="BKCJ010494550">
    <property type="protein sequence ID" value="GFA82199.1"/>
    <property type="molecule type" value="Genomic_DNA"/>
</dbReference>
<dbReference type="Pfam" id="PF25597">
    <property type="entry name" value="SH3_retrovirus"/>
    <property type="match status" value="1"/>
</dbReference>
<dbReference type="InterPro" id="IPR036397">
    <property type="entry name" value="RNaseH_sf"/>
</dbReference>
<dbReference type="InterPro" id="IPR013103">
    <property type="entry name" value="RVT_2"/>
</dbReference>
<evidence type="ECO:0000259" key="2">
    <source>
        <dbReference type="Pfam" id="PF25597"/>
    </source>
</evidence>
<organism evidence="3">
    <name type="scientific">Tanacetum cinerariifolium</name>
    <name type="common">Dalmatian daisy</name>
    <name type="synonym">Chrysanthemum cinerariifolium</name>
    <dbReference type="NCBI Taxonomy" id="118510"/>
    <lineage>
        <taxon>Eukaryota</taxon>
        <taxon>Viridiplantae</taxon>
        <taxon>Streptophyta</taxon>
        <taxon>Embryophyta</taxon>
        <taxon>Tracheophyta</taxon>
        <taxon>Spermatophyta</taxon>
        <taxon>Magnoliopsida</taxon>
        <taxon>eudicotyledons</taxon>
        <taxon>Gunneridae</taxon>
        <taxon>Pentapetalae</taxon>
        <taxon>asterids</taxon>
        <taxon>campanulids</taxon>
        <taxon>Asterales</taxon>
        <taxon>Asteraceae</taxon>
        <taxon>Asteroideae</taxon>
        <taxon>Anthemideae</taxon>
        <taxon>Anthemidinae</taxon>
        <taxon>Tanacetum</taxon>
    </lineage>
</organism>
<dbReference type="CDD" id="cd09272">
    <property type="entry name" value="RNase_HI_RT_Ty1"/>
    <property type="match status" value="1"/>
</dbReference>
<evidence type="ECO:0000259" key="1">
    <source>
        <dbReference type="Pfam" id="PF07727"/>
    </source>
</evidence>
<dbReference type="InterPro" id="IPR043502">
    <property type="entry name" value="DNA/RNA_pol_sf"/>
</dbReference>
<name>A0A699KBC3_TANCI</name>
<feature type="domain" description="Reverse transcriptase Ty1/copia-type" evidence="1">
    <location>
        <begin position="207"/>
        <end position="412"/>
    </location>
</feature>
<evidence type="ECO:0000313" key="3">
    <source>
        <dbReference type="EMBL" id="GFA82199.1"/>
    </source>
</evidence>
<dbReference type="PANTHER" id="PTHR11439:SF495">
    <property type="entry name" value="REVERSE TRANSCRIPTASE, RNA-DEPENDENT DNA POLYMERASE-RELATED"/>
    <property type="match status" value="1"/>
</dbReference>
<dbReference type="Gene3D" id="3.30.420.10">
    <property type="entry name" value="Ribonuclease H-like superfamily/Ribonuclease H"/>
    <property type="match status" value="1"/>
</dbReference>
<dbReference type="SUPFAM" id="SSF56672">
    <property type="entry name" value="DNA/RNA polymerases"/>
    <property type="match status" value="1"/>
</dbReference>
<dbReference type="GO" id="GO:0003676">
    <property type="term" value="F:nucleic acid binding"/>
    <property type="evidence" value="ECO:0007669"/>
    <property type="project" value="InterPro"/>
</dbReference>
<dbReference type="AlphaFoldDB" id="A0A699KBC3"/>
<gene>
    <name evidence="3" type="ORF">Tci_654171</name>
</gene>
<protein>
    <submittedName>
        <fullName evidence="3">Retrovirus-related Pol polyprotein from transposon TNT 1-94</fullName>
    </submittedName>
</protein>
<sequence>SFIKKTQVNLQLQVQHVRTDNGTEFKNKTLAKFFDEVGITQQFSADVGKLKDKGDIRVFIGYSKESAAFRIYNKRTRKIHESVNVNFDELSEMASKQFSLEPGLSNLNETRKSSNRSVSKVDEASKKDLEDLFQYFYDEYFNSSKVMKSSTTNVETSIIEEVFMSPEEVTLPSSNTQSIPINMVPNGDEASTSHNVFNERLEDAYFDAIGYSQQEGIDYDETFAPVARIKAIRLFLAYAAHKDFTVYQMDVKTAFLNGILKEEVYVGQPPGFVCKQYPDHVYAFDKALYGLKQAPRAWYDILSQFLIESGFQKGSIDTTLFIKKKGKHIMLIQIYVDDIIFGPTNPNYCIKFSELMVKHFEMSMMGEMKFFLGLQVNQFSNGIFINQSKYILDILKRFGMENCDTVPTPTVKQAKLKLDLVGKPVDHTDYHSMIGSLMYVSLSRPDIMFATCMCARYHANPNEHHVSSVKRIFRYLKGTINLGLWYPKDYGFDQTAYSDADHAGCHLDRKSTSGSVQFLGDKLVCWSSKKQNCVSISTVCCGFWLLCSSVVDAYSTNGLWLLL</sequence>
<dbReference type="PANTHER" id="PTHR11439">
    <property type="entry name" value="GAG-POL-RELATED RETROTRANSPOSON"/>
    <property type="match status" value="1"/>
</dbReference>
<comment type="caution">
    <text evidence="3">The sequence shown here is derived from an EMBL/GenBank/DDBJ whole genome shotgun (WGS) entry which is preliminary data.</text>
</comment>
<proteinExistence type="predicted"/>
<reference evidence="3" key="1">
    <citation type="journal article" date="2019" name="Sci. Rep.">
        <title>Draft genome of Tanacetum cinerariifolium, the natural source of mosquito coil.</title>
        <authorList>
            <person name="Yamashiro T."/>
            <person name="Shiraishi A."/>
            <person name="Satake H."/>
            <person name="Nakayama K."/>
        </authorList>
    </citation>
    <scope>NUCLEOTIDE SEQUENCE</scope>
</reference>
<accession>A0A699KBC3</accession>
<feature type="domain" description="Retroviral polymerase SH3-like" evidence="2">
    <location>
        <begin position="48"/>
        <end position="92"/>
    </location>
</feature>
<dbReference type="Pfam" id="PF07727">
    <property type="entry name" value="RVT_2"/>
    <property type="match status" value="1"/>
</dbReference>
<dbReference type="InterPro" id="IPR057670">
    <property type="entry name" value="SH3_retrovirus"/>
</dbReference>